<reference evidence="1 2" key="1">
    <citation type="submission" date="2016-07" db="EMBL/GenBank/DDBJ databases">
        <title>Draft Genome Sequence of Oceanisphaera psychrotolerans, isolated from coastal sediment samples.</title>
        <authorList>
            <person name="Zhuo S."/>
            <person name="Ruan Z."/>
        </authorList>
    </citation>
    <scope>NUCLEOTIDE SEQUENCE [LARGE SCALE GENOMIC DNA]</scope>
    <source>
        <strain evidence="1 2">LAM-WHM-ZC</strain>
    </source>
</reference>
<comment type="caution">
    <text evidence="1">The sequence shown here is derived from an EMBL/GenBank/DDBJ whole genome shotgun (WGS) entry which is preliminary data.</text>
</comment>
<dbReference type="Proteomes" id="UP000243073">
    <property type="component" value="Unassembled WGS sequence"/>
</dbReference>
<dbReference type="InterPro" id="IPR044855">
    <property type="entry name" value="CoA-Trfase_III_dom3_sf"/>
</dbReference>
<dbReference type="GO" id="GO:0003824">
    <property type="term" value="F:catalytic activity"/>
    <property type="evidence" value="ECO:0007669"/>
    <property type="project" value="InterPro"/>
</dbReference>
<dbReference type="PANTHER" id="PTHR48228">
    <property type="entry name" value="SUCCINYL-COA--D-CITRAMALATE COA-TRANSFERASE"/>
    <property type="match status" value="1"/>
</dbReference>
<gene>
    <name evidence="1" type="ORF">BFR47_02330</name>
</gene>
<dbReference type="PANTHER" id="PTHR48228:SF7">
    <property type="entry name" value="FATTY ACYL-COA TRANSFERASE RV3272-RELATED"/>
    <property type="match status" value="1"/>
</dbReference>
<proteinExistence type="predicted"/>
<accession>A0A1J4QDJ8</accession>
<dbReference type="InterPro" id="IPR003673">
    <property type="entry name" value="CoA-Trfase_fam_III"/>
</dbReference>
<dbReference type="STRING" id="1414654.BFR47_02330"/>
<dbReference type="SUPFAM" id="SSF89796">
    <property type="entry name" value="CoA-transferase family III (CaiB/BaiF)"/>
    <property type="match status" value="2"/>
</dbReference>
<evidence type="ECO:0008006" key="3">
    <source>
        <dbReference type="Google" id="ProtNLM"/>
    </source>
</evidence>
<dbReference type="RefSeq" id="WP_071472801.1">
    <property type="nucleotide sequence ID" value="NZ_MDKE01000022.1"/>
</dbReference>
<name>A0A1J4QDJ8_9GAMM</name>
<dbReference type="Pfam" id="PF02515">
    <property type="entry name" value="CoA_transf_3"/>
    <property type="match status" value="2"/>
</dbReference>
<sequence length="842" mass="91647">MKNVNTASNRPLAGIRVVDFGQYIAGPAVAMMLADQGAEVVHIDPPGGPRWDNPADAILNRGKQRICLDLADDSDLQLARGLACHADVLVENFRPGVMQRLGLGADSLREQNPGLVYLSLPGFSARDANYAGVPAWEGVIAAAVGQFTDMGLNRILMGINPSFSPLPLASAYASVLGATAVTLALFARERLGQGDTIEVPISAALMEGLAYNSMHIESLSDRYKSPREKEIERRRASGEPLNLDYRDLQEFLDPFYRTYLCKDGRPFYAVCSSHRRHPIGCLKLLGLWEEVEAAGIPTHSPYLDLADWPQGADCTLLSYPLSRDWAGFVSERMKAAFKTRTASEWEHLFGEAGVPGCAHRTTREWLHSDHALQSRSILEVEDPVLGTMRQPGNICWLKDDEAVTLKQPAQRPNRDHAPIRATLQRWRERGDGPGAGSATAQGWLEGIQILDLTNVIAGPTIAGTLARFGAEVISIDPPQPALDPWNSTVFGMQANQGKSSLLLDLKSPQGQAVLDRLLPDIDIVTINASDVQLERLGLTAERLQRANPELILCQFDAWGGPAIGPRSNHPGYDDLVQASTGIMCRFGGGMATPEEHAHFGTIDVLGGYCAALAIGVALIKRARGHGGSVARSSLAAAGQLIQLPFMYDYEGRGAFNEPSGREIKGAHALYRCYEAADGWFFLAVDRKQRGEAFVASLDMENIDLDDHDVLEVRLADLFRTRPRVHWKRLLGAADIGCQPLATMSQWREQSLMTRASGIDLAGPASVAFIRHLDHPCGRTVDLIAPNAIRPRLGKVTLPAAMRKYGSDTCAQLSRLGYGAAEIEEMLAAGVAATSWSRHYLPD</sequence>
<dbReference type="AlphaFoldDB" id="A0A1J4QDJ8"/>
<dbReference type="InterPro" id="IPR023606">
    <property type="entry name" value="CoA-Trfase_III_dom_1_sf"/>
</dbReference>
<keyword evidence="2" id="KW-1185">Reference proteome</keyword>
<protein>
    <recommendedName>
        <fullName evidence="3">Carnitine dehydratase</fullName>
    </recommendedName>
</protein>
<evidence type="ECO:0000313" key="1">
    <source>
        <dbReference type="EMBL" id="OIN09133.1"/>
    </source>
</evidence>
<dbReference type="InterPro" id="IPR050509">
    <property type="entry name" value="CoA-transferase_III"/>
</dbReference>
<dbReference type="EMBL" id="MDKE01000022">
    <property type="protein sequence ID" value="OIN09133.1"/>
    <property type="molecule type" value="Genomic_DNA"/>
</dbReference>
<evidence type="ECO:0000313" key="2">
    <source>
        <dbReference type="Proteomes" id="UP000243073"/>
    </source>
</evidence>
<dbReference type="Gene3D" id="3.40.50.10540">
    <property type="entry name" value="Crotonobetainyl-coa:carnitine coa-transferase, domain 1"/>
    <property type="match status" value="2"/>
</dbReference>
<dbReference type="Gene3D" id="3.30.1540.10">
    <property type="entry name" value="formyl-coa transferase, domain 3"/>
    <property type="match status" value="2"/>
</dbReference>
<organism evidence="1 2">
    <name type="scientific">Oceanisphaera psychrotolerans</name>
    <dbReference type="NCBI Taxonomy" id="1414654"/>
    <lineage>
        <taxon>Bacteria</taxon>
        <taxon>Pseudomonadati</taxon>
        <taxon>Pseudomonadota</taxon>
        <taxon>Gammaproteobacteria</taxon>
        <taxon>Aeromonadales</taxon>
        <taxon>Aeromonadaceae</taxon>
        <taxon>Oceanisphaera</taxon>
    </lineage>
</organism>
<dbReference type="OrthoDB" id="9058532at2"/>